<feature type="transmembrane region" description="Helical" evidence="1">
    <location>
        <begin position="119"/>
        <end position="140"/>
    </location>
</feature>
<evidence type="ECO:0000256" key="1">
    <source>
        <dbReference type="SAM" id="Phobius"/>
    </source>
</evidence>
<proteinExistence type="predicted"/>
<dbReference type="PANTHER" id="PTHR23021">
    <property type="entry name" value="SERPENTINE RECEPTOR, CLASS T"/>
    <property type="match status" value="1"/>
</dbReference>
<sequence>MVSSLPLFIAVLHIVLSAVSLTMTIMICLTIWMTKRVAKHLAYTLMFQENMAFLIHSVAHMLIGVNILFGNCYRTSQILGGVQNCSWIANLLFMLLLALERLNVTVLKSRYDVTGWKFVIISILVWLISLCFMGIVISPLTEYYFEVSTFGWNYAEDYKSTMVNRMETLFGFMVIPLTFAIYIIIYAFLVKQRVTSMDSANHRVSPEQKMLFVSTLTFLYLLLNLVLYDINDELEFNYLWYNGFVHTAFICLPLFCHAMLLSFNRTVRRDLLRRVLRRNINQVFSIRDPSKKVQTVRASFSTSISVTHQ</sequence>
<evidence type="ECO:0000313" key="3">
    <source>
        <dbReference type="WBParaSite" id="L893_g30868.t1"/>
    </source>
</evidence>
<feature type="transmembrane region" description="Helical" evidence="1">
    <location>
        <begin position="240"/>
        <end position="263"/>
    </location>
</feature>
<dbReference type="SUPFAM" id="SSF81321">
    <property type="entry name" value="Family A G protein-coupled receptor-like"/>
    <property type="match status" value="1"/>
</dbReference>
<dbReference type="InterPro" id="IPR019425">
    <property type="entry name" value="7TM_GPCR_serpentine_rcpt_Srt"/>
</dbReference>
<feature type="transmembrane region" description="Helical" evidence="1">
    <location>
        <begin position="81"/>
        <end position="99"/>
    </location>
</feature>
<name>A0A1I7ZYE9_9BILA</name>
<dbReference type="AlphaFoldDB" id="A0A1I7ZYE9"/>
<dbReference type="WBParaSite" id="L893_g30868.t1">
    <property type="protein sequence ID" value="L893_g30868.t1"/>
    <property type="gene ID" value="L893_g30868"/>
</dbReference>
<keyword evidence="1" id="KW-1133">Transmembrane helix</keyword>
<protein>
    <submittedName>
        <fullName evidence="3">G_PROTEIN_RECEP_F1_2 domain-containing protein</fullName>
    </submittedName>
</protein>
<evidence type="ECO:0000313" key="2">
    <source>
        <dbReference type="Proteomes" id="UP000095287"/>
    </source>
</evidence>
<keyword evidence="1" id="KW-0812">Transmembrane</keyword>
<keyword evidence="1" id="KW-0472">Membrane</keyword>
<feature type="transmembrane region" description="Helical" evidence="1">
    <location>
        <begin position="169"/>
        <end position="189"/>
    </location>
</feature>
<reference evidence="3" key="1">
    <citation type="submission" date="2016-11" db="UniProtKB">
        <authorList>
            <consortium name="WormBaseParasite"/>
        </authorList>
    </citation>
    <scope>IDENTIFICATION</scope>
</reference>
<feature type="transmembrane region" description="Helical" evidence="1">
    <location>
        <begin position="6"/>
        <end position="32"/>
    </location>
</feature>
<accession>A0A1I7ZYE9</accession>
<keyword evidence="2" id="KW-1185">Reference proteome</keyword>
<dbReference type="Proteomes" id="UP000095287">
    <property type="component" value="Unplaced"/>
</dbReference>
<feature type="transmembrane region" description="Helical" evidence="1">
    <location>
        <begin position="210"/>
        <end position="228"/>
    </location>
</feature>
<organism evidence="2 3">
    <name type="scientific">Steinernema glaseri</name>
    <dbReference type="NCBI Taxonomy" id="37863"/>
    <lineage>
        <taxon>Eukaryota</taxon>
        <taxon>Metazoa</taxon>
        <taxon>Ecdysozoa</taxon>
        <taxon>Nematoda</taxon>
        <taxon>Chromadorea</taxon>
        <taxon>Rhabditida</taxon>
        <taxon>Tylenchina</taxon>
        <taxon>Panagrolaimomorpha</taxon>
        <taxon>Strongyloidoidea</taxon>
        <taxon>Steinernematidae</taxon>
        <taxon>Steinernema</taxon>
    </lineage>
</organism>
<dbReference type="Gene3D" id="1.20.1070.10">
    <property type="entry name" value="Rhodopsin 7-helix transmembrane proteins"/>
    <property type="match status" value="1"/>
</dbReference>
<feature type="transmembrane region" description="Helical" evidence="1">
    <location>
        <begin position="52"/>
        <end position="69"/>
    </location>
</feature>